<proteinExistence type="predicted"/>
<comment type="caution">
    <text evidence="1">The sequence shown here is derived from an EMBL/GenBank/DDBJ whole genome shotgun (WGS) entry which is preliminary data.</text>
</comment>
<evidence type="ECO:0000313" key="1">
    <source>
        <dbReference type="EMBL" id="NQE36789.1"/>
    </source>
</evidence>
<name>A0ABX2D2C0_9CYAN</name>
<organism evidence="1 2">
    <name type="scientific">Microcoleus asticus IPMA8</name>
    <dbReference type="NCBI Taxonomy" id="2563858"/>
    <lineage>
        <taxon>Bacteria</taxon>
        <taxon>Bacillati</taxon>
        <taxon>Cyanobacteriota</taxon>
        <taxon>Cyanophyceae</taxon>
        <taxon>Oscillatoriophycideae</taxon>
        <taxon>Oscillatoriales</taxon>
        <taxon>Microcoleaceae</taxon>
        <taxon>Microcoleus</taxon>
        <taxon>Microcoleus asticus</taxon>
    </lineage>
</organism>
<evidence type="ECO:0000313" key="2">
    <source>
        <dbReference type="Proteomes" id="UP000702425"/>
    </source>
</evidence>
<dbReference type="Proteomes" id="UP000702425">
    <property type="component" value="Unassembled WGS sequence"/>
</dbReference>
<protein>
    <submittedName>
        <fullName evidence="1">Uncharacterized protein</fullName>
    </submittedName>
</protein>
<keyword evidence="2" id="KW-1185">Reference proteome</keyword>
<reference evidence="1 2" key="1">
    <citation type="journal article" date="2020" name="Sci. Rep.">
        <title>A novel cyanobacterial geosmin producer, revising GeoA distribution and dispersion patterns in Bacteria.</title>
        <authorList>
            <person name="Churro C."/>
            <person name="Semedo-Aguiar A.P."/>
            <person name="Silva A.D."/>
            <person name="Pereira-Leal J.B."/>
            <person name="Leite R.B."/>
        </authorList>
    </citation>
    <scope>NUCLEOTIDE SEQUENCE [LARGE SCALE GENOMIC DNA]</scope>
    <source>
        <strain evidence="1 2">IPMA8</strain>
    </source>
</reference>
<gene>
    <name evidence="1" type="ORF">E5S67_04554</name>
</gene>
<sequence length="85" mass="10111">MKSQLIRTLNRQLENPEIPELTMQLMRQLESQLAYQPITYFPSETLAHYFPSERLSYLGSMFNFSFSVLNCHYNKKMVYIQGKLI</sequence>
<dbReference type="EMBL" id="SRRZ01000097">
    <property type="protein sequence ID" value="NQE36789.1"/>
    <property type="molecule type" value="Genomic_DNA"/>
</dbReference>
<accession>A0ABX2D2C0</accession>